<dbReference type="Pfam" id="PF12867">
    <property type="entry name" value="DinB_2"/>
    <property type="match status" value="1"/>
</dbReference>
<feature type="domain" description="DinB-like" evidence="1">
    <location>
        <begin position="8"/>
        <end position="144"/>
    </location>
</feature>
<gene>
    <name evidence="2" type="ORF">OIU83_13740</name>
</gene>
<name>A0A9X2ZHF1_9FLAO</name>
<dbReference type="Gene3D" id="1.20.120.450">
    <property type="entry name" value="dinb family like domain"/>
    <property type="match status" value="1"/>
</dbReference>
<evidence type="ECO:0000313" key="3">
    <source>
        <dbReference type="Proteomes" id="UP001151079"/>
    </source>
</evidence>
<dbReference type="SUPFAM" id="SSF109854">
    <property type="entry name" value="DinB/YfiT-like putative metalloenzymes"/>
    <property type="match status" value="1"/>
</dbReference>
<protein>
    <submittedName>
        <fullName evidence="2">DinB family protein</fullName>
    </submittedName>
</protein>
<dbReference type="AlphaFoldDB" id="A0A9X2ZHF1"/>
<evidence type="ECO:0000313" key="2">
    <source>
        <dbReference type="EMBL" id="MCV9928727.1"/>
    </source>
</evidence>
<dbReference type="Proteomes" id="UP001151079">
    <property type="component" value="Unassembled WGS sequence"/>
</dbReference>
<comment type="caution">
    <text evidence="2">The sequence shown here is derived from an EMBL/GenBank/DDBJ whole genome shotgun (WGS) entry which is preliminary data.</text>
</comment>
<dbReference type="InterPro" id="IPR024775">
    <property type="entry name" value="DinB-like"/>
</dbReference>
<dbReference type="RefSeq" id="WP_264206837.1">
    <property type="nucleotide sequence ID" value="NZ_JAOZEW010000014.1"/>
</dbReference>
<keyword evidence="3" id="KW-1185">Reference proteome</keyword>
<organism evidence="2 3">
    <name type="scientific">Flavobacterium shii</name>
    <dbReference type="NCBI Taxonomy" id="2987687"/>
    <lineage>
        <taxon>Bacteria</taxon>
        <taxon>Pseudomonadati</taxon>
        <taxon>Bacteroidota</taxon>
        <taxon>Flavobacteriia</taxon>
        <taxon>Flavobacteriales</taxon>
        <taxon>Flavobacteriaceae</taxon>
        <taxon>Flavobacterium</taxon>
    </lineage>
</organism>
<reference evidence="2" key="1">
    <citation type="submission" date="2022-10" db="EMBL/GenBank/DDBJ databases">
        <title>Two novel species of Flavobacterium.</title>
        <authorList>
            <person name="Liu Q."/>
            <person name="Xin Y.-H."/>
        </authorList>
    </citation>
    <scope>NUCLEOTIDE SEQUENCE</scope>
    <source>
        <strain evidence="2">LS1R49</strain>
    </source>
</reference>
<sequence length="151" mass="18181">MQNAICKFEKLLHENSEYLKSLDKESLENKVPEKWSRKEILGHLVDSSIHNLVRFTEINYLPKPYNHRPYKQNDLVAINQYQSMDMEELIQLWYSINSQIIRLFKSVDEKALDYEIILSDGSMINLDFLMKDYVEHLEHHINQIKKEHDFR</sequence>
<accession>A0A9X2ZHF1</accession>
<dbReference type="EMBL" id="JAOZEW010000014">
    <property type="protein sequence ID" value="MCV9928727.1"/>
    <property type="molecule type" value="Genomic_DNA"/>
</dbReference>
<evidence type="ECO:0000259" key="1">
    <source>
        <dbReference type="Pfam" id="PF12867"/>
    </source>
</evidence>
<dbReference type="InterPro" id="IPR034660">
    <property type="entry name" value="DinB/YfiT-like"/>
</dbReference>
<proteinExistence type="predicted"/>